<dbReference type="EMBL" id="JAPFQN010000010">
    <property type="protein sequence ID" value="MCX2745543.1"/>
    <property type="molecule type" value="Genomic_DNA"/>
</dbReference>
<dbReference type="PANTHER" id="PTHR43861">
    <property type="entry name" value="TRANS-ACONITATE 2-METHYLTRANSFERASE-RELATED"/>
    <property type="match status" value="1"/>
</dbReference>
<comment type="caution">
    <text evidence="1">The sequence shown here is derived from an EMBL/GenBank/DDBJ whole genome shotgun (WGS) entry which is preliminary data.</text>
</comment>
<protein>
    <submittedName>
        <fullName evidence="1">Class I SAM-dependent methyltransferase</fullName>
    </submittedName>
</protein>
<dbReference type="InterPro" id="IPR029063">
    <property type="entry name" value="SAM-dependent_MTases_sf"/>
</dbReference>
<keyword evidence="1" id="KW-0489">Methyltransferase</keyword>
<dbReference type="GO" id="GO:0032259">
    <property type="term" value="P:methylation"/>
    <property type="evidence" value="ECO:0007669"/>
    <property type="project" value="UniProtKB-KW"/>
</dbReference>
<dbReference type="Proteomes" id="UP001209885">
    <property type="component" value="Unassembled WGS sequence"/>
</dbReference>
<keyword evidence="1" id="KW-0808">Transferase</keyword>
<dbReference type="Pfam" id="PF13489">
    <property type="entry name" value="Methyltransf_23"/>
    <property type="match status" value="1"/>
</dbReference>
<keyword evidence="2" id="KW-1185">Reference proteome</keyword>
<evidence type="ECO:0000313" key="1">
    <source>
        <dbReference type="EMBL" id="MCX2745543.1"/>
    </source>
</evidence>
<dbReference type="GO" id="GO:0008168">
    <property type="term" value="F:methyltransferase activity"/>
    <property type="evidence" value="ECO:0007669"/>
    <property type="project" value="UniProtKB-KW"/>
</dbReference>
<dbReference type="Gene3D" id="3.40.50.150">
    <property type="entry name" value="Vaccinia Virus protein VP39"/>
    <property type="match status" value="1"/>
</dbReference>
<gene>
    <name evidence="1" type="ORF">OO013_16805</name>
</gene>
<proteinExistence type="predicted"/>
<accession>A0ABT3RW24</accession>
<organism evidence="1 2">
    <name type="scientific">Mangrovivirga halotolerans</name>
    <dbReference type="NCBI Taxonomy" id="2993936"/>
    <lineage>
        <taxon>Bacteria</taxon>
        <taxon>Pseudomonadati</taxon>
        <taxon>Bacteroidota</taxon>
        <taxon>Cytophagia</taxon>
        <taxon>Cytophagales</taxon>
        <taxon>Mangrovivirgaceae</taxon>
        <taxon>Mangrovivirga</taxon>
    </lineage>
</organism>
<dbReference type="SUPFAM" id="SSF53335">
    <property type="entry name" value="S-adenosyl-L-methionine-dependent methyltransferases"/>
    <property type="match status" value="1"/>
</dbReference>
<reference evidence="1 2" key="1">
    <citation type="submission" date="2022-11" db="EMBL/GenBank/DDBJ databases">
        <title>The characterization of three novel Bacteroidetes species and genomic analysis of their roles in tidal elemental geochemical cycles.</title>
        <authorList>
            <person name="Ma K."/>
        </authorList>
    </citation>
    <scope>NUCLEOTIDE SEQUENCE [LARGE SCALE GENOMIC DNA]</scope>
    <source>
        <strain evidence="1 2">M17</strain>
    </source>
</reference>
<dbReference type="CDD" id="cd02440">
    <property type="entry name" value="AdoMet_MTases"/>
    <property type="match status" value="1"/>
</dbReference>
<name>A0ABT3RW24_9BACT</name>
<evidence type="ECO:0000313" key="2">
    <source>
        <dbReference type="Proteomes" id="UP001209885"/>
    </source>
</evidence>
<sequence>MECRICNNSHSNKEYSVKEMMLGLRDEFTYIECSKCGCLQIATIPENMDKYYPSDYYSYSKDFIYAKSKTNEIIKKIRDHYIVFKRGLTGKIINRYLPNKDPHHTILSEIPLTKESEILDVGCGGGYLLLSLQKLGFKHLLGTDPYIDKDIDYENGVRVLKAPLSSINDKKDLIMFHHSFEHMPDPQETLVTVSRLLKDDGYCIIRVPTVSSYAWKHYKENWVQLDAPRHFFLHSRESMNYMANKASLSIEKVVFDSTAFQFLGSEKYKRDLPLHDGTPYEDIFTESQIKDFELKARELNKKQQGDACAFILKKN</sequence>
<dbReference type="RefSeq" id="WP_266058138.1">
    <property type="nucleotide sequence ID" value="NZ_JAPFQN010000010.1"/>
</dbReference>